<dbReference type="InterPro" id="IPR017900">
    <property type="entry name" value="4Fe4S_Fe_S_CS"/>
</dbReference>
<keyword evidence="3" id="KW-0004">4Fe-4S</keyword>
<comment type="similarity">
    <text evidence="2">Belongs to the HdrA family.</text>
</comment>
<dbReference type="PANTHER" id="PTHR43498:SF1">
    <property type="entry name" value="COB--COM HETERODISULFIDE REDUCTASE IRON-SULFUR SUBUNIT A"/>
    <property type="match status" value="1"/>
</dbReference>
<evidence type="ECO:0000313" key="11">
    <source>
        <dbReference type="Proteomes" id="UP000320781"/>
    </source>
</evidence>
<comment type="caution">
    <text evidence="10">The sequence shown here is derived from an EMBL/GenBank/DDBJ whole genome shotgun (WGS) entry which is preliminary data.</text>
</comment>
<keyword evidence="4" id="KW-0479">Metal-binding</keyword>
<dbReference type="GO" id="GO:0046872">
    <property type="term" value="F:metal ion binding"/>
    <property type="evidence" value="ECO:0007669"/>
    <property type="project" value="UniProtKB-KW"/>
</dbReference>
<protein>
    <submittedName>
        <fullName evidence="10">FAD-dependent oxidoreductase</fullName>
    </submittedName>
</protein>
<name>A0A523QLM5_UNCAE</name>
<evidence type="ECO:0000256" key="1">
    <source>
        <dbReference type="ARBA" id="ARBA00001974"/>
    </source>
</evidence>
<evidence type="ECO:0000259" key="9">
    <source>
        <dbReference type="PROSITE" id="PS51379"/>
    </source>
</evidence>
<dbReference type="InterPro" id="IPR039650">
    <property type="entry name" value="HdrA-like"/>
</dbReference>
<feature type="non-terminal residue" evidence="10">
    <location>
        <position position="707"/>
    </location>
</feature>
<evidence type="ECO:0000256" key="2">
    <source>
        <dbReference type="ARBA" id="ARBA00006561"/>
    </source>
</evidence>
<dbReference type="PANTHER" id="PTHR43498">
    <property type="entry name" value="FERREDOXIN:COB-COM HETERODISULFIDE REDUCTASE SUBUNIT A"/>
    <property type="match status" value="1"/>
</dbReference>
<evidence type="ECO:0000256" key="7">
    <source>
        <dbReference type="ARBA" id="ARBA00023004"/>
    </source>
</evidence>
<dbReference type="SUPFAM" id="SSF51971">
    <property type="entry name" value="Nucleotide-binding domain"/>
    <property type="match status" value="2"/>
</dbReference>
<dbReference type="Gene3D" id="3.50.50.60">
    <property type="entry name" value="FAD/NAD(P)-binding domain"/>
    <property type="match status" value="1"/>
</dbReference>
<dbReference type="Proteomes" id="UP000320781">
    <property type="component" value="Unassembled WGS sequence"/>
</dbReference>
<evidence type="ECO:0000256" key="4">
    <source>
        <dbReference type="ARBA" id="ARBA00022723"/>
    </source>
</evidence>
<feature type="domain" description="4Fe-4S ferredoxin-type" evidence="9">
    <location>
        <begin position="684"/>
        <end position="707"/>
    </location>
</feature>
<keyword evidence="8" id="KW-0411">Iron-sulfur</keyword>
<dbReference type="GO" id="GO:0051539">
    <property type="term" value="F:4 iron, 4 sulfur cluster binding"/>
    <property type="evidence" value="ECO:0007669"/>
    <property type="project" value="UniProtKB-KW"/>
</dbReference>
<sequence>EAIIAKEDDPEIESTIFFMDMRAFGKDFDKYYERARKECGIRYIRSMVSSVKQIQKTKNLKIKYVRNGREIVEEEFDLVVLSMGFSPSEKLKQLGNKLGLKLNRYGFCQTDVFSPVRTSRAGIYVCGATSEPKDIPETVVQASAAAAEASSLLSEVRGEIVEKKQYPPEIDVGGQRPRIGVFFHNCAMDNGGTVNIPKVVESTKGLPGVVYTEENLYTLSPDTREILKEKIGEHSLNRVVVASYSARTHEPFFQEVMREAGLNQYLLEMVNISGECSGVDAQEPKVATEKAKNLVRMAVAKATKLESLQRLRLSVIPRGLVVGGGISGMSTALSLARQGFEVYLVEKEKELGGFMKNIHYTLEGKDTQEFLTDMRNQINNNRLIKVFTNSEPKEISGCIGSFKTTLVSGEELEHGTIVVATGAQELKTDEYLYGKNKNVLTQVELEGKLSNRDYRIGDLKCVVMIQCVGSREEQRPYCSRVCCSEGVKNALKIKGISPETKVFILYRDMRTYGFKEDYYRDAREKGVIFARYDEHEKPQVVEDRGSLRVSVNDEVLGGKLILRPDLVVLSTATVPSQENESLAQMLKVPLNDDGFFLEAHMKLRPVEFSTRAIFLAGMAHGPKFIEEAVAQAQAAAKKACTIMSQSEIESEAIIAQTNERQCRGCGVCVSICPNEAIHIDEETKKARVTEILCQGCGSCAAACPSGA</sequence>
<evidence type="ECO:0000313" key="10">
    <source>
        <dbReference type="EMBL" id="TES86681.1"/>
    </source>
</evidence>
<dbReference type="Pfam" id="PF07992">
    <property type="entry name" value="Pyr_redox_2"/>
    <property type="match status" value="2"/>
</dbReference>
<dbReference type="EMBL" id="SOKU01000061">
    <property type="protein sequence ID" value="TES86681.1"/>
    <property type="molecule type" value="Genomic_DNA"/>
</dbReference>
<dbReference type="PROSITE" id="PS00198">
    <property type="entry name" value="4FE4S_FER_1"/>
    <property type="match status" value="2"/>
</dbReference>
<feature type="non-terminal residue" evidence="10">
    <location>
        <position position="1"/>
    </location>
</feature>
<dbReference type="PROSITE" id="PS51379">
    <property type="entry name" value="4FE4S_FER_2"/>
    <property type="match status" value="2"/>
</dbReference>
<dbReference type="Pfam" id="PF12838">
    <property type="entry name" value="Fer4_7"/>
    <property type="match status" value="1"/>
</dbReference>
<reference evidence="10 11" key="1">
    <citation type="submission" date="2019-03" db="EMBL/GenBank/DDBJ databases">
        <title>Metabolic potential of uncultured bacteria and archaea associated with petroleum seepage in deep-sea sediments.</title>
        <authorList>
            <person name="Dong X."/>
            <person name="Hubert C."/>
        </authorList>
    </citation>
    <scope>NUCLEOTIDE SEQUENCE [LARGE SCALE GENOMIC DNA]</scope>
    <source>
        <strain evidence="10">E44_bin92</strain>
    </source>
</reference>
<evidence type="ECO:0000256" key="5">
    <source>
        <dbReference type="ARBA" id="ARBA00022827"/>
    </source>
</evidence>
<dbReference type="GO" id="GO:0016491">
    <property type="term" value="F:oxidoreductase activity"/>
    <property type="evidence" value="ECO:0007669"/>
    <property type="project" value="UniProtKB-KW"/>
</dbReference>
<dbReference type="SUPFAM" id="SSF54862">
    <property type="entry name" value="4Fe-4S ferredoxins"/>
    <property type="match status" value="1"/>
</dbReference>
<evidence type="ECO:0000256" key="6">
    <source>
        <dbReference type="ARBA" id="ARBA00023002"/>
    </source>
</evidence>
<comment type="cofactor">
    <cofactor evidence="1">
        <name>FAD</name>
        <dbReference type="ChEBI" id="CHEBI:57692"/>
    </cofactor>
</comment>
<keyword evidence="7" id="KW-0408">Iron</keyword>
<evidence type="ECO:0000256" key="8">
    <source>
        <dbReference type="ARBA" id="ARBA00023014"/>
    </source>
</evidence>
<accession>A0A523QLM5</accession>
<keyword evidence="5" id="KW-0285">Flavoprotein</keyword>
<dbReference type="InterPro" id="IPR036188">
    <property type="entry name" value="FAD/NAD-bd_sf"/>
</dbReference>
<organism evidence="10 11">
    <name type="scientific">Aerophobetes bacterium</name>
    <dbReference type="NCBI Taxonomy" id="2030807"/>
    <lineage>
        <taxon>Bacteria</taxon>
        <taxon>Candidatus Aerophobota</taxon>
    </lineage>
</organism>
<dbReference type="Gene3D" id="3.30.70.20">
    <property type="match status" value="1"/>
</dbReference>
<keyword evidence="5" id="KW-0274">FAD</keyword>
<feature type="domain" description="4Fe-4S ferredoxin-type" evidence="9">
    <location>
        <begin position="653"/>
        <end position="682"/>
    </location>
</feature>
<dbReference type="InterPro" id="IPR017896">
    <property type="entry name" value="4Fe4S_Fe-S-bd"/>
</dbReference>
<evidence type="ECO:0000256" key="3">
    <source>
        <dbReference type="ARBA" id="ARBA00022485"/>
    </source>
</evidence>
<dbReference type="InterPro" id="IPR023753">
    <property type="entry name" value="FAD/NAD-binding_dom"/>
</dbReference>
<gene>
    <name evidence="10" type="ORF">E3J95_01375</name>
</gene>
<dbReference type="AlphaFoldDB" id="A0A523QLM5"/>
<keyword evidence="6" id="KW-0560">Oxidoreductase</keyword>
<proteinExistence type="inferred from homology"/>